<evidence type="ECO:0000259" key="3">
    <source>
        <dbReference type="PROSITE" id="PS01031"/>
    </source>
</evidence>
<comment type="caution">
    <text evidence="4">The sequence shown here is derived from an EMBL/GenBank/DDBJ whole genome shotgun (WGS) entry which is preliminary data.</text>
</comment>
<dbReference type="Proteomes" id="UP000470772">
    <property type="component" value="Unassembled WGS sequence"/>
</dbReference>
<dbReference type="SUPFAM" id="SSF49764">
    <property type="entry name" value="HSP20-like chaperones"/>
    <property type="match status" value="1"/>
</dbReference>
<protein>
    <submittedName>
        <fullName evidence="4">Hsp20 family protein</fullName>
    </submittedName>
</protein>
<accession>A0A6A9QQB8</accession>
<dbReference type="InterPro" id="IPR008978">
    <property type="entry name" value="HSP20-like_chaperone"/>
</dbReference>
<dbReference type="InterPro" id="IPR031107">
    <property type="entry name" value="Small_HSP"/>
</dbReference>
<keyword evidence="5" id="KW-1185">Reference proteome</keyword>
<dbReference type="Pfam" id="PF00011">
    <property type="entry name" value="HSP20"/>
    <property type="match status" value="1"/>
</dbReference>
<evidence type="ECO:0000313" key="4">
    <source>
        <dbReference type="EMBL" id="MUN29371.1"/>
    </source>
</evidence>
<dbReference type="EMBL" id="WGGD01000005">
    <property type="protein sequence ID" value="MUN29371.1"/>
    <property type="molecule type" value="Genomic_DNA"/>
</dbReference>
<feature type="domain" description="SHSP" evidence="3">
    <location>
        <begin position="19"/>
        <end position="125"/>
    </location>
</feature>
<dbReference type="CDD" id="cd06464">
    <property type="entry name" value="ACD_sHsps-like"/>
    <property type="match status" value="1"/>
</dbReference>
<evidence type="ECO:0000256" key="1">
    <source>
        <dbReference type="PROSITE-ProRule" id="PRU00285"/>
    </source>
</evidence>
<evidence type="ECO:0000313" key="5">
    <source>
        <dbReference type="Proteomes" id="UP000470772"/>
    </source>
</evidence>
<name>A0A6A9QQB8_SULME</name>
<evidence type="ECO:0000256" key="2">
    <source>
        <dbReference type="RuleBase" id="RU003616"/>
    </source>
</evidence>
<sequence length="125" mass="14372">MMETVKKEISKRLEELSKEFYENVIPPLDIYENEGFLYIIADLPGFSKDSIKVRLLGENYLQIIAERESKIEGTKYISQRPTRIDRKIRLPLRVKSDQQIAAKYDNGVLTIKAPVQSGGVTIKIE</sequence>
<organism evidence="4 5">
    <name type="scientific">Sulfuracidifex metallicus DSM 6482 = JCM 9184</name>
    <dbReference type="NCBI Taxonomy" id="523847"/>
    <lineage>
        <taxon>Archaea</taxon>
        <taxon>Thermoproteota</taxon>
        <taxon>Thermoprotei</taxon>
        <taxon>Sulfolobales</taxon>
        <taxon>Sulfolobaceae</taxon>
        <taxon>Sulfuracidifex</taxon>
    </lineage>
</organism>
<dbReference type="InterPro" id="IPR002068">
    <property type="entry name" value="A-crystallin/Hsp20_dom"/>
</dbReference>
<comment type="similarity">
    <text evidence="1 2">Belongs to the small heat shock protein (HSP20) family.</text>
</comment>
<gene>
    <name evidence="4" type="ORF">GC250_07970</name>
</gene>
<dbReference type="AlphaFoldDB" id="A0A6A9QQB8"/>
<dbReference type="PROSITE" id="PS01031">
    <property type="entry name" value="SHSP"/>
    <property type="match status" value="1"/>
</dbReference>
<proteinExistence type="inferred from homology"/>
<dbReference type="Gene3D" id="2.60.40.790">
    <property type="match status" value="1"/>
</dbReference>
<dbReference type="PANTHER" id="PTHR11527">
    <property type="entry name" value="HEAT-SHOCK PROTEIN 20 FAMILY MEMBER"/>
    <property type="match status" value="1"/>
</dbReference>
<reference evidence="4 5" key="1">
    <citation type="submission" date="2019-10" db="EMBL/GenBank/DDBJ databases">
        <title>Sequencing and Assembly of Multiple Reported Metal-Biooxidizing Members of the Extremely Thermoacidophilic Archaeal Family Sulfolobaceae.</title>
        <authorList>
            <person name="Counts J.A."/>
            <person name="Kelly R.M."/>
        </authorList>
    </citation>
    <scope>NUCLEOTIDE SEQUENCE [LARGE SCALE GENOMIC DNA]</scope>
    <source>
        <strain evidence="4 5">DSM 6482</strain>
    </source>
</reference>
<dbReference type="OrthoDB" id="198277at2157"/>
<dbReference type="NCBIfam" id="NF041799">
    <property type="entry name" value="Hsp14"/>
    <property type="match status" value="1"/>
</dbReference>